<feature type="chain" id="PRO_5041911167" description="Calmodulin" evidence="2">
    <location>
        <begin position="28"/>
        <end position="2230"/>
    </location>
</feature>
<dbReference type="EMBL" id="BLLK01000062">
    <property type="protein sequence ID" value="GFH58908.1"/>
    <property type="molecule type" value="Genomic_DNA"/>
</dbReference>
<accession>A0AAD3HDB2</accession>
<reference evidence="3 4" key="1">
    <citation type="journal article" date="2021" name="Sci. Rep.">
        <title>The genome of the diatom Chaetoceros tenuissimus carries an ancient integrated fragment of an extant virus.</title>
        <authorList>
            <person name="Hongo Y."/>
            <person name="Kimura K."/>
            <person name="Takaki Y."/>
            <person name="Yoshida Y."/>
            <person name="Baba S."/>
            <person name="Kobayashi G."/>
            <person name="Nagasaki K."/>
            <person name="Hano T."/>
            <person name="Tomaru Y."/>
        </authorList>
    </citation>
    <scope>NUCLEOTIDE SEQUENCE [LARGE SCALE GENOMIC DNA]</scope>
    <source>
        <strain evidence="3 4">NIES-3715</strain>
    </source>
</reference>
<protein>
    <recommendedName>
        <fullName evidence="5">Calmodulin</fullName>
    </recommendedName>
</protein>
<proteinExistence type="predicted"/>
<evidence type="ECO:0000256" key="1">
    <source>
        <dbReference type="SAM" id="MobiDB-lite"/>
    </source>
</evidence>
<keyword evidence="2" id="KW-0732">Signal</keyword>
<gene>
    <name evidence="3" type="ORF">CTEN210_15384</name>
</gene>
<evidence type="ECO:0000313" key="3">
    <source>
        <dbReference type="EMBL" id="GFH58908.1"/>
    </source>
</evidence>
<evidence type="ECO:0000313" key="4">
    <source>
        <dbReference type="Proteomes" id="UP001054902"/>
    </source>
</evidence>
<dbReference type="Proteomes" id="UP001054902">
    <property type="component" value="Unassembled WGS sequence"/>
</dbReference>
<feature type="signal peptide" evidence="2">
    <location>
        <begin position="1"/>
        <end position="27"/>
    </location>
</feature>
<feature type="region of interest" description="Disordered" evidence="1">
    <location>
        <begin position="387"/>
        <end position="414"/>
    </location>
</feature>
<sequence>MGDLMFSIIRVRFGILSLAILLLPSIAFVVKPSSSCDTPNENAQSFNEQKSPVHVYDNVLPIDSRESLHSAAKKSGLGHKVFTRPLSDPSQNTIIEQALDSILTEMGDDVGDNNLQHVEYWTRQEWRHIEAHADVDEHLAKEQDVAISRGELDANQVQFRYPENGHVLYLKVGSSVQGPTCVFPNKSSGSDLVKGQETEVVVVPAVEGRLLRFQGDLLHAVPRPADLWFLSFVKGSQSFEPEEEWGRSVILFNTWRDDAPKGVETAIDEADKVRNIVNRREEWKNVFPVLQSNNKDDDTCESVSNDHNMGKDDAMAKVKIWLLGNDRRRGHPMRTVQMRGKVEHKEAFLEKSNVSSITISSKSFVHTHRLAASRIPLDRSFREINHPMPAGSIVPSKNITSDQERSTSPNSTNQVMKSCTFKKEALVGKMWEIYWAPADSISTSPSLASSDEDEESEFGADWYNAHVKSYIPNKDVYEVAFVGEENVYEMKLDEHIVRPLDCPMETYELSQTDEISDIKLETSPQHEIDVDWANDILGCDVEVYWEYTNSDSGFSSDWYNAHVVSFDYTKGLHEVAFDGEEQRYMMVLNQSNLRMRKYDQAWIDSIIGRKMEVYWESSDSDFPADWYDAEIISFDFRKGIFKLAFVGEEGYSMMKLTKANVREPIPKPKITPAWINQLLGEKVEIYWENTNNDEHESDWYEAKILSFHHDTELCKIFFVGGDEDCMMKLDQSKVRLPIPKHNVNPAWIQYLISRDVEVFWESDNSQNSQAFPSDWYDGAFVDSFDPYTGQFKVSFLGEKKFYMMNLTESNVRPSTRAWVRKTSFLLDLGKNEDLYSSRNVLLTANVLEALPHGCECFEETLEPYTYLPSDEFTIEMYQDLLQLQLKHVENIMFNTVDESPAQLKKKMFTCNSTQHINHLIQGIRLMCTLTEWMKSHYSSKFSASYLSKSHDSDKLKIETIHAHIMDGLKLFMMSLVFDCERRPTESMEKRKAKTNVSFQSKRVKKRKVSSTQSTFSDFNTFDSEKEMLSQQIIPYVGNSSTSWSLVWGSISSILGEKIVATLSPELVHTLCSLFSPTKCVRFASYAFGESLCSIIETIWGGLQNWLNKCHEALGKHFAEAMPVESYFRKNEPQAEFFSPNSVRQALDQAQNGEILKNVDLSKYIYFMKQKMDEVRSFQDDAWDVILRTLYASVRTNSSAGHEIHVNVLVEGDEVIQTLQNIQRDIMCPKECDYFSSQIVMNAIACRRNFILRNHIATRRERLSLVETCLREQPEQLPFPDKFKNHVFVKSHIEQTKSIHLEKSLCKMNETAKNIEWNQIECQSSCDDLSRDLGRLPLISEDEEKAFILSDILDWGAKVKAIALGSINLTFESVNSLHNHLQSLLKGRTEKRDKLSRGLICDHALDMHLGRFASEQISLRFSNEQLLILRQFEQAFFWKKKVTNILTNLRSFKHPKVEDFSCQDVKYSRNNMVELMILEDLLDEHELSEVDQSDYASILSSVKIDAEQWLSKCMTRLPSKSRPIRDHKELLRDIKSLRESRPKGLLMFPSRTIMNDWIDILEWYDECHNIFENHRCLEAKRSNMSAEAFDFEEKDLHEATITLFIRGAAFHSHDNSIGIEKFSRLDISSLVNVPDFDSSKICQVEFEKIQHNQCFTSLYESLLDYDDDLGPRGISFLLKIWAWRNETISILSNVQERNPKQRFTHVHGKRVLELTKQLPKAFSVFAESDSFLTSLYSRNFLPIETLVQKGDIILDEIAILRNELAANDVSITSETLEQNSVMLRNVRSNLKTCNTEGLVLENQYLSLIEKHIREVNWLRNIYANPILRDRRGADNINVSASRVPSTTIIQFLEKAPSRCKAMENDESGLAFELQAAYNRLSKIKDQITKWQGDVQNYLPRALRLSKRRVGQERSLAFTNLQDLDIVTESELQGFLQDPVLKHVSMNEEVVLQEALVFTSFMAERMLFIFGEDHQGIDSDRCKIPEFPSLLGINGKFYLQRLIKSAAFDELKKELDSMETFANSLPVKTVDKITYHWILEAVKWVEKVALALHVPVSQEMQFEQSFISLEDSISLINEASKLFFEMPSESKKYLLAHRLSISARASTGKIHVKNCKGGSNHSIGCSVLRWLAFCYNGMRNDLATSEYWIKRCETILTKKRTDDIVVYENLLSEVRNHLIIVPPLQLLSELQRVKTSIQSTNERDHSEEEAVGQFNHDLIIAFKNKSALEPVN</sequence>
<comment type="caution">
    <text evidence="3">The sequence shown here is derived from an EMBL/GenBank/DDBJ whole genome shotgun (WGS) entry which is preliminary data.</text>
</comment>
<keyword evidence="4" id="KW-1185">Reference proteome</keyword>
<organism evidence="3 4">
    <name type="scientific">Chaetoceros tenuissimus</name>
    <dbReference type="NCBI Taxonomy" id="426638"/>
    <lineage>
        <taxon>Eukaryota</taxon>
        <taxon>Sar</taxon>
        <taxon>Stramenopiles</taxon>
        <taxon>Ochrophyta</taxon>
        <taxon>Bacillariophyta</taxon>
        <taxon>Coscinodiscophyceae</taxon>
        <taxon>Chaetocerotophycidae</taxon>
        <taxon>Chaetocerotales</taxon>
        <taxon>Chaetocerotaceae</taxon>
        <taxon>Chaetoceros</taxon>
    </lineage>
</organism>
<evidence type="ECO:0000256" key="2">
    <source>
        <dbReference type="SAM" id="SignalP"/>
    </source>
</evidence>
<feature type="compositionally biased region" description="Polar residues" evidence="1">
    <location>
        <begin position="395"/>
        <end position="414"/>
    </location>
</feature>
<evidence type="ECO:0008006" key="5">
    <source>
        <dbReference type="Google" id="ProtNLM"/>
    </source>
</evidence>
<name>A0AAD3HDB2_9STRA</name>